<dbReference type="InterPro" id="IPR011045">
    <property type="entry name" value="N2O_reductase_N"/>
</dbReference>
<keyword evidence="2" id="KW-0313">Glucose metabolism</keyword>
<keyword evidence="3" id="KW-0378">Hydrolase</keyword>
<proteinExistence type="inferred from homology"/>
<comment type="similarity">
    <text evidence="1">Belongs to the cycloisomerase 2 family.</text>
</comment>
<dbReference type="GO" id="GO:0017057">
    <property type="term" value="F:6-phosphogluconolactonase activity"/>
    <property type="evidence" value="ECO:0007669"/>
    <property type="project" value="UniProtKB-EC"/>
</dbReference>
<dbReference type="Proteomes" id="UP000247465">
    <property type="component" value="Chromosome"/>
</dbReference>
<name>A0A2Z4AG44_9BACT</name>
<evidence type="ECO:0000313" key="3">
    <source>
        <dbReference type="EMBL" id="AWT60008.1"/>
    </source>
</evidence>
<gene>
    <name evidence="3" type="primary">pgl_5</name>
    <name evidence="3" type="ORF">DF168_01207</name>
</gene>
<reference evidence="3 4" key="1">
    <citation type="submission" date="2018-06" db="EMBL/GenBank/DDBJ databases">
        <title>Draft Genome Sequence of a Novel Marine Bacterium Related to the Verrucomicrobia.</title>
        <authorList>
            <person name="Vosseberg J."/>
            <person name="Martijn J."/>
            <person name="Ettema T.J.G."/>
        </authorList>
    </citation>
    <scope>NUCLEOTIDE SEQUENCE [LARGE SCALE GENOMIC DNA]</scope>
    <source>
        <strain evidence="3">TARA_B100001123</strain>
    </source>
</reference>
<dbReference type="AlphaFoldDB" id="A0A2Z4AG44"/>
<dbReference type="EMBL" id="CP029803">
    <property type="protein sequence ID" value="AWT60008.1"/>
    <property type="molecule type" value="Genomic_DNA"/>
</dbReference>
<keyword evidence="2" id="KW-0119">Carbohydrate metabolism</keyword>
<dbReference type="Pfam" id="PF10282">
    <property type="entry name" value="Lactonase"/>
    <property type="match status" value="1"/>
</dbReference>
<dbReference type="PANTHER" id="PTHR30344">
    <property type="entry name" value="6-PHOSPHOGLUCONOLACTONASE-RELATED"/>
    <property type="match status" value="1"/>
</dbReference>
<organism evidence="3 4">
    <name type="scientific">Candidatus Moanibacter tarae</name>
    <dbReference type="NCBI Taxonomy" id="2200854"/>
    <lineage>
        <taxon>Bacteria</taxon>
        <taxon>Pseudomonadati</taxon>
        <taxon>Verrucomicrobiota</taxon>
        <taxon>Opitutia</taxon>
        <taxon>Puniceicoccales</taxon>
        <taxon>Puniceicoccales incertae sedis</taxon>
        <taxon>Candidatus Moanibacter</taxon>
    </lineage>
</organism>
<evidence type="ECO:0000313" key="4">
    <source>
        <dbReference type="Proteomes" id="UP000247465"/>
    </source>
</evidence>
<sequence>MSKGKNCQAVVFVALTGDEEIKLYDVNPNSGALQLRTISNAHGPVGALYLHPSCDFMLAAHVESTTLASFRFDRNFGTLKLINKIDVGISVPAHLITDRSGRFLITAYYGGGGVTVHRLNSDGSIGILLQHLDTNEKAHCVFMTEDDRFVFVPHVCPPNKTFQFRFDSETGHLSPNKPAALLPPNNKTGPRHLCFRPKGDIAYIVNEQGNTITAHRFDPERGTLEILQNISTLPSNYTKGGNTAHVEIHPNGKWAYASNRGHDSIVGFKIDPEGLLDILGYYSVPSDPRSFNIDPTGRFLYCAGESADTMTAYQVDQKTGILHPMADYDVGHKPFWVMATSLV</sequence>
<evidence type="ECO:0000256" key="2">
    <source>
        <dbReference type="ARBA" id="ARBA00022526"/>
    </source>
</evidence>
<evidence type="ECO:0000256" key="1">
    <source>
        <dbReference type="ARBA" id="ARBA00005564"/>
    </source>
</evidence>
<dbReference type="InterPro" id="IPR019405">
    <property type="entry name" value="Lactonase_7-beta_prop"/>
</dbReference>
<protein>
    <submittedName>
        <fullName evidence="3">6-phosphogluconolactonase</fullName>
        <ecNumber evidence="3">3.1.1.31</ecNumber>
    </submittedName>
</protein>
<dbReference type="InterPro" id="IPR015943">
    <property type="entry name" value="WD40/YVTN_repeat-like_dom_sf"/>
</dbReference>
<dbReference type="PANTHER" id="PTHR30344:SF1">
    <property type="entry name" value="6-PHOSPHOGLUCONOLACTONASE"/>
    <property type="match status" value="1"/>
</dbReference>
<dbReference type="Gene3D" id="2.130.10.10">
    <property type="entry name" value="YVTN repeat-like/Quinoprotein amine dehydrogenase"/>
    <property type="match status" value="1"/>
</dbReference>
<dbReference type="GO" id="GO:0006006">
    <property type="term" value="P:glucose metabolic process"/>
    <property type="evidence" value="ECO:0007669"/>
    <property type="project" value="UniProtKB-KW"/>
</dbReference>
<dbReference type="EC" id="3.1.1.31" evidence="3"/>
<accession>A0A2Z4AG44</accession>
<dbReference type="KEGG" id="mtar:DF168_01207"/>
<dbReference type="InterPro" id="IPR050282">
    <property type="entry name" value="Cycloisomerase_2"/>
</dbReference>
<dbReference type="SUPFAM" id="SSF50974">
    <property type="entry name" value="Nitrous oxide reductase, N-terminal domain"/>
    <property type="match status" value="1"/>
</dbReference>